<dbReference type="EMBL" id="JAJTJA010000003">
    <property type="protein sequence ID" value="KAH8701571.1"/>
    <property type="molecule type" value="Genomic_DNA"/>
</dbReference>
<dbReference type="GO" id="GO:0016020">
    <property type="term" value="C:membrane"/>
    <property type="evidence" value="ECO:0007669"/>
    <property type="project" value="UniProtKB-SubCell"/>
</dbReference>
<evidence type="ECO:0000256" key="5">
    <source>
        <dbReference type="ARBA" id="ARBA00038359"/>
    </source>
</evidence>
<dbReference type="Pfam" id="PF20684">
    <property type="entry name" value="Fung_rhodopsin"/>
    <property type="match status" value="1"/>
</dbReference>
<dbReference type="PANTHER" id="PTHR33048">
    <property type="entry name" value="PTH11-LIKE INTEGRAL MEMBRANE PROTEIN (AFU_ORTHOLOGUE AFUA_5G11245)"/>
    <property type="match status" value="1"/>
</dbReference>
<dbReference type="InterPro" id="IPR052337">
    <property type="entry name" value="SAT4-like"/>
</dbReference>
<dbReference type="PANTHER" id="PTHR33048:SF108">
    <property type="entry name" value="INTEGRAL MEMBRANE PROTEIN"/>
    <property type="match status" value="1"/>
</dbReference>
<feature type="transmembrane region" description="Helical" evidence="6">
    <location>
        <begin position="28"/>
        <end position="48"/>
    </location>
</feature>
<evidence type="ECO:0000256" key="4">
    <source>
        <dbReference type="ARBA" id="ARBA00023136"/>
    </source>
</evidence>
<reference evidence="8" key="1">
    <citation type="submission" date="2021-12" db="EMBL/GenBank/DDBJ databases">
        <title>Convergent genome expansion in fungi linked to evolution of root-endophyte symbiosis.</title>
        <authorList>
            <consortium name="DOE Joint Genome Institute"/>
            <person name="Ke Y.-H."/>
            <person name="Bonito G."/>
            <person name="Liao H.-L."/>
            <person name="Looney B."/>
            <person name="Rojas-Flechas A."/>
            <person name="Nash J."/>
            <person name="Hameed K."/>
            <person name="Schadt C."/>
            <person name="Martin F."/>
            <person name="Crous P.W."/>
            <person name="Miettinen O."/>
            <person name="Magnuson J.K."/>
            <person name="Labbe J."/>
            <person name="Jacobson D."/>
            <person name="Doktycz M.J."/>
            <person name="Veneault-Fourrey C."/>
            <person name="Kuo A."/>
            <person name="Mondo S."/>
            <person name="Calhoun S."/>
            <person name="Riley R."/>
            <person name="Ohm R."/>
            <person name="LaButti K."/>
            <person name="Andreopoulos B."/>
            <person name="Pangilinan J."/>
            <person name="Nolan M."/>
            <person name="Tritt A."/>
            <person name="Clum A."/>
            <person name="Lipzen A."/>
            <person name="Daum C."/>
            <person name="Barry K."/>
            <person name="Grigoriev I.V."/>
            <person name="Vilgalys R."/>
        </authorList>
    </citation>
    <scope>NUCLEOTIDE SEQUENCE</scope>
    <source>
        <strain evidence="8">PMI_201</strain>
    </source>
</reference>
<keyword evidence="3 6" id="KW-1133">Transmembrane helix</keyword>
<evidence type="ECO:0000259" key="7">
    <source>
        <dbReference type="Pfam" id="PF20684"/>
    </source>
</evidence>
<comment type="caution">
    <text evidence="8">The sequence shown here is derived from an EMBL/GenBank/DDBJ whole genome shotgun (WGS) entry which is preliminary data.</text>
</comment>
<evidence type="ECO:0000313" key="9">
    <source>
        <dbReference type="Proteomes" id="UP001201262"/>
    </source>
</evidence>
<dbReference type="Proteomes" id="UP001201262">
    <property type="component" value="Unassembled WGS sequence"/>
</dbReference>
<evidence type="ECO:0000313" key="8">
    <source>
        <dbReference type="EMBL" id="KAH8701571.1"/>
    </source>
</evidence>
<evidence type="ECO:0000256" key="3">
    <source>
        <dbReference type="ARBA" id="ARBA00022989"/>
    </source>
</evidence>
<gene>
    <name evidence="8" type="ORF">BGW36DRAFT_423882</name>
</gene>
<feature type="transmembrane region" description="Helical" evidence="6">
    <location>
        <begin position="107"/>
        <end position="126"/>
    </location>
</feature>
<evidence type="ECO:0000256" key="1">
    <source>
        <dbReference type="ARBA" id="ARBA00004141"/>
    </source>
</evidence>
<keyword evidence="4 6" id="KW-0472">Membrane</keyword>
<dbReference type="GeneID" id="70250177"/>
<dbReference type="InterPro" id="IPR049326">
    <property type="entry name" value="Rhodopsin_dom_fungi"/>
</dbReference>
<dbReference type="RefSeq" id="XP_046074947.1">
    <property type="nucleotide sequence ID" value="XM_046219890.1"/>
</dbReference>
<evidence type="ECO:0000256" key="2">
    <source>
        <dbReference type="ARBA" id="ARBA00022692"/>
    </source>
</evidence>
<sequence>MALFVKVALLTLLARVFNASKKWRLAIYIVLGIVLAYYIPAFFIKVLICNPISAYWNGINGHATCINQGKVITADSAISVVTDLAILILPFPLTWSLHMPVGKKIKVIGLLSAGGLATGFSLYRLIMIIREGESPDQTMVFTKVVLTGKCRRGNWADMCMSSGVKHFDQSIFGLHMLVTNEKI</sequence>
<evidence type="ECO:0000256" key="6">
    <source>
        <dbReference type="SAM" id="Phobius"/>
    </source>
</evidence>
<comment type="similarity">
    <text evidence="5">Belongs to the SAT4 family.</text>
</comment>
<organism evidence="8 9">
    <name type="scientific">Talaromyces proteolyticus</name>
    <dbReference type="NCBI Taxonomy" id="1131652"/>
    <lineage>
        <taxon>Eukaryota</taxon>
        <taxon>Fungi</taxon>
        <taxon>Dikarya</taxon>
        <taxon>Ascomycota</taxon>
        <taxon>Pezizomycotina</taxon>
        <taxon>Eurotiomycetes</taxon>
        <taxon>Eurotiomycetidae</taxon>
        <taxon>Eurotiales</taxon>
        <taxon>Trichocomaceae</taxon>
        <taxon>Talaromyces</taxon>
        <taxon>Talaromyces sect. Bacilispori</taxon>
    </lineage>
</organism>
<protein>
    <recommendedName>
        <fullName evidence="7">Rhodopsin domain-containing protein</fullName>
    </recommendedName>
</protein>
<dbReference type="AlphaFoldDB" id="A0AAD4Q3A9"/>
<keyword evidence="9" id="KW-1185">Reference proteome</keyword>
<feature type="domain" description="Rhodopsin" evidence="7">
    <location>
        <begin position="3"/>
        <end position="144"/>
    </location>
</feature>
<proteinExistence type="inferred from homology"/>
<comment type="subcellular location">
    <subcellularLocation>
        <location evidence="1">Membrane</location>
        <topology evidence="1">Multi-pass membrane protein</topology>
    </subcellularLocation>
</comment>
<name>A0AAD4Q3A9_9EURO</name>
<keyword evidence="2 6" id="KW-0812">Transmembrane</keyword>
<accession>A0AAD4Q3A9</accession>